<keyword evidence="1" id="KW-1133">Transmembrane helix</keyword>
<feature type="transmembrane region" description="Helical" evidence="1">
    <location>
        <begin position="395"/>
        <end position="415"/>
    </location>
</feature>
<feature type="transmembrane region" description="Helical" evidence="1">
    <location>
        <begin position="35"/>
        <end position="56"/>
    </location>
</feature>
<keyword evidence="3" id="KW-1185">Reference proteome</keyword>
<protein>
    <recommendedName>
        <fullName evidence="4">Secreted protein</fullName>
    </recommendedName>
</protein>
<proteinExistence type="predicted"/>
<comment type="caution">
    <text evidence="2">The sequence shown here is derived from an EMBL/GenBank/DDBJ whole genome shotgun (WGS) entry which is preliminary data.</text>
</comment>
<evidence type="ECO:0008006" key="4">
    <source>
        <dbReference type="Google" id="ProtNLM"/>
    </source>
</evidence>
<accession>A0ABT5GJZ4</accession>
<dbReference type="EMBL" id="JAPFQL010000072">
    <property type="protein sequence ID" value="MDC5698539.1"/>
    <property type="molecule type" value="Genomic_DNA"/>
</dbReference>
<gene>
    <name evidence="2" type="ORF">OO014_14870</name>
</gene>
<keyword evidence="1" id="KW-0472">Membrane</keyword>
<sequence>MTIVQAQPATIRGSGTTIQTAVRGLLQGTPGRMRLMGILGVIAALLLGGAATNAILASEAAAERAATNTEQVVRMQSIHVDLLRADALATNAFLVGGLETAEARAQYDAAMATVASTIAAGAANQPADATALGVLAQHVQGYAALVEQARSNNRLGLPVGARYLTEASASLRTEAIPVVTTIVAANGERAQQEFERTNSSVQLYVGVAALVLLVLVAVWLARRTHRYLNPSFALGVALLLVGLFVAASTIGGLGTASAEIATGDYRRAVDLAQVRTAANDARANESLTLIQRGSGGPYEDAWKANDKTIRETLGRLDNSSGLERAWQRYALAHAEIRGADNDGRWEEAVELATSPTADGATDTFTTFDRQVTEQRDAASTAAIQQLASLGGGSTVWAVLVALLSLIASWLVLRGIGQRIKEYR</sequence>
<evidence type="ECO:0000313" key="3">
    <source>
        <dbReference type="Proteomes" id="UP001150259"/>
    </source>
</evidence>
<reference evidence="2 3" key="1">
    <citation type="submission" date="2022-11" db="EMBL/GenBank/DDBJ databases">
        <title>Anaerobic phenanthrene biodegradation by a DNRA strain PheN6.</title>
        <authorList>
            <person name="Zhang Z."/>
        </authorList>
    </citation>
    <scope>NUCLEOTIDE SEQUENCE [LARGE SCALE GENOMIC DNA]</scope>
    <source>
        <strain evidence="2 3">PheN6</strain>
    </source>
</reference>
<feature type="transmembrane region" description="Helical" evidence="1">
    <location>
        <begin position="201"/>
        <end position="220"/>
    </location>
</feature>
<evidence type="ECO:0000313" key="2">
    <source>
        <dbReference type="EMBL" id="MDC5698539.1"/>
    </source>
</evidence>
<dbReference type="Proteomes" id="UP001150259">
    <property type="component" value="Unassembled WGS sequence"/>
</dbReference>
<evidence type="ECO:0000256" key="1">
    <source>
        <dbReference type="SAM" id="Phobius"/>
    </source>
</evidence>
<dbReference type="RefSeq" id="WP_272463111.1">
    <property type="nucleotide sequence ID" value="NZ_JAPFQL010000072.1"/>
</dbReference>
<organism evidence="2 3">
    <name type="scientific">Intrasporangium calvum</name>
    <dbReference type="NCBI Taxonomy" id="53358"/>
    <lineage>
        <taxon>Bacteria</taxon>
        <taxon>Bacillati</taxon>
        <taxon>Actinomycetota</taxon>
        <taxon>Actinomycetes</taxon>
        <taxon>Micrococcales</taxon>
        <taxon>Intrasporangiaceae</taxon>
        <taxon>Intrasporangium</taxon>
    </lineage>
</organism>
<feature type="transmembrane region" description="Helical" evidence="1">
    <location>
        <begin position="232"/>
        <end position="253"/>
    </location>
</feature>
<name>A0ABT5GJZ4_9MICO</name>
<keyword evidence="1" id="KW-0812">Transmembrane</keyword>